<reference evidence="2 3" key="1">
    <citation type="submission" date="2017-05" db="EMBL/GenBank/DDBJ databases">
        <authorList>
            <person name="Song R."/>
            <person name="Chenine A.L."/>
            <person name="Ruprecht R.M."/>
        </authorList>
    </citation>
    <scope>NUCLEOTIDE SEQUENCE [LARGE SCALE GENOMIC DNA]</scope>
    <source>
        <strain evidence="2 3">CECT 8489</strain>
    </source>
</reference>
<dbReference type="Proteomes" id="UP000201838">
    <property type="component" value="Unassembled WGS sequence"/>
</dbReference>
<dbReference type="OrthoDB" id="4146344at2"/>
<name>A0A238IXR8_9RHOB</name>
<organism evidence="2 3">
    <name type="scientific">Boseongicola aestuarii</name>
    <dbReference type="NCBI Taxonomy" id="1470561"/>
    <lineage>
        <taxon>Bacteria</taxon>
        <taxon>Pseudomonadati</taxon>
        <taxon>Pseudomonadota</taxon>
        <taxon>Alphaproteobacteria</taxon>
        <taxon>Rhodobacterales</taxon>
        <taxon>Paracoccaceae</taxon>
        <taxon>Boseongicola</taxon>
    </lineage>
</organism>
<dbReference type="Pfam" id="PF09836">
    <property type="entry name" value="DUF2063"/>
    <property type="match status" value="1"/>
</dbReference>
<dbReference type="EMBL" id="FXXQ01000002">
    <property type="protein sequence ID" value="SMX22655.1"/>
    <property type="molecule type" value="Genomic_DNA"/>
</dbReference>
<feature type="domain" description="Putative DNA-binding" evidence="1">
    <location>
        <begin position="5"/>
        <end position="95"/>
    </location>
</feature>
<accession>A0A238IXR8</accession>
<evidence type="ECO:0000313" key="2">
    <source>
        <dbReference type="EMBL" id="SMX22655.1"/>
    </source>
</evidence>
<dbReference type="InterPro" id="IPR044922">
    <property type="entry name" value="DUF2063_N_sf"/>
</dbReference>
<dbReference type="InterPro" id="IPR018640">
    <property type="entry name" value="DUF2063"/>
</dbReference>
<dbReference type="Gene3D" id="1.10.150.690">
    <property type="entry name" value="DUF2063"/>
    <property type="match status" value="1"/>
</dbReference>
<dbReference type="AlphaFoldDB" id="A0A238IXR8"/>
<gene>
    <name evidence="2" type="ORF">BOA8489_00753</name>
</gene>
<dbReference type="RefSeq" id="WP_093972641.1">
    <property type="nucleotide sequence ID" value="NZ_FXXQ01000002.1"/>
</dbReference>
<protein>
    <recommendedName>
        <fullName evidence="1">Putative DNA-binding domain-containing protein</fullName>
    </recommendedName>
</protein>
<proteinExistence type="predicted"/>
<evidence type="ECO:0000313" key="3">
    <source>
        <dbReference type="Proteomes" id="UP000201838"/>
    </source>
</evidence>
<keyword evidence="3" id="KW-1185">Reference proteome</keyword>
<evidence type="ECO:0000259" key="1">
    <source>
        <dbReference type="Pfam" id="PF09836"/>
    </source>
</evidence>
<sequence>MNVDQDTFRQALLDPKAPRPTGLSDGHGLEAGRRFDVYRNNVTVSLAEALETAFPTIAKLVGAQNFKLLATSYLRQYPPTSPLMMFYGKDMPAFIQTFEPTKSIGYLPDIARLELALRHSYHAADATPLDPAILQSTPPDTLMASKPTLAPATRLIRSKWPIHAIWAFNTLPGAPKPTMAAQDTLILRPDLDPEPHLLPPGGGAFVAALLDETTLANAIEAATTEDPAFDLSAMLALLITNNALTDLKD</sequence>